<feature type="domain" description="HTH psq-type" evidence="1">
    <location>
        <begin position="3"/>
        <end position="50"/>
    </location>
</feature>
<dbReference type="EMBL" id="CAJOBJ010044404">
    <property type="protein sequence ID" value="CAF4342883.1"/>
    <property type="molecule type" value="Genomic_DNA"/>
</dbReference>
<dbReference type="Gene3D" id="1.10.10.60">
    <property type="entry name" value="Homeodomain-like"/>
    <property type="match status" value="1"/>
</dbReference>
<sequence length="66" mass="7649">MSSRHDLSLQQKVELIKDNNDGNGLSQRKLAEKYNISLGSVSNVLKRKPEYLNDYETNQNQNVKRK</sequence>
<dbReference type="Pfam" id="PF04218">
    <property type="entry name" value="CENP-B_N"/>
    <property type="match status" value="1"/>
</dbReference>
<name>A0A8S2UGS5_9BILA</name>
<dbReference type="InterPro" id="IPR007889">
    <property type="entry name" value="HTH_Psq"/>
</dbReference>
<comment type="caution">
    <text evidence="3">The sequence shown here is derived from an EMBL/GenBank/DDBJ whole genome shotgun (WGS) entry which is preliminary data.</text>
</comment>
<dbReference type="EMBL" id="CAJOBH010020528">
    <property type="protein sequence ID" value="CAF4218686.1"/>
    <property type="molecule type" value="Genomic_DNA"/>
</dbReference>
<organism evidence="3 4">
    <name type="scientific">Rotaria magnacalcarata</name>
    <dbReference type="NCBI Taxonomy" id="392030"/>
    <lineage>
        <taxon>Eukaryota</taxon>
        <taxon>Metazoa</taxon>
        <taxon>Spiralia</taxon>
        <taxon>Gnathifera</taxon>
        <taxon>Rotifera</taxon>
        <taxon>Eurotatoria</taxon>
        <taxon>Bdelloidea</taxon>
        <taxon>Philodinida</taxon>
        <taxon>Philodinidae</taxon>
        <taxon>Rotaria</taxon>
    </lineage>
</organism>
<gene>
    <name evidence="2" type="ORF">BYL167_LOCUS24292</name>
    <name evidence="3" type="ORF">GIL414_LOCUS27622</name>
</gene>
<accession>A0A8S2UGS5</accession>
<dbReference type="AlphaFoldDB" id="A0A8S2UGS5"/>
<reference evidence="3" key="1">
    <citation type="submission" date="2021-02" db="EMBL/GenBank/DDBJ databases">
        <authorList>
            <person name="Nowell W R."/>
        </authorList>
    </citation>
    <scope>NUCLEOTIDE SEQUENCE</scope>
</reference>
<evidence type="ECO:0000313" key="4">
    <source>
        <dbReference type="Proteomes" id="UP000681720"/>
    </source>
</evidence>
<protein>
    <recommendedName>
        <fullName evidence="1">HTH psq-type domain-containing protein</fullName>
    </recommendedName>
</protein>
<evidence type="ECO:0000259" key="1">
    <source>
        <dbReference type="Pfam" id="PF04218"/>
    </source>
</evidence>
<dbReference type="Proteomes" id="UP000681720">
    <property type="component" value="Unassembled WGS sequence"/>
</dbReference>
<dbReference type="SUPFAM" id="SSF46689">
    <property type="entry name" value="Homeodomain-like"/>
    <property type="match status" value="1"/>
</dbReference>
<evidence type="ECO:0000313" key="2">
    <source>
        <dbReference type="EMBL" id="CAF4218686.1"/>
    </source>
</evidence>
<dbReference type="GO" id="GO:0003677">
    <property type="term" value="F:DNA binding"/>
    <property type="evidence" value="ECO:0007669"/>
    <property type="project" value="InterPro"/>
</dbReference>
<proteinExistence type="predicted"/>
<evidence type="ECO:0000313" key="3">
    <source>
        <dbReference type="EMBL" id="CAF4342883.1"/>
    </source>
</evidence>
<dbReference type="InterPro" id="IPR009057">
    <property type="entry name" value="Homeodomain-like_sf"/>
</dbReference>
<dbReference type="Proteomes" id="UP000681967">
    <property type="component" value="Unassembled WGS sequence"/>
</dbReference>
<feature type="non-terminal residue" evidence="3">
    <location>
        <position position="66"/>
    </location>
</feature>